<evidence type="ECO:0000259" key="1">
    <source>
        <dbReference type="PROSITE" id="PS50245"/>
    </source>
</evidence>
<dbReference type="AlphaFoldDB" id="A0AAN6Q1L9"/>
<dbReference type="InterPro" id="IPR032675">
    <property type="entry name" value="LRR_dom_sf"/>
</dbReference>
<dbReference type="EMBL" id="MU863639">
    <property type="protein sequence ID" value="KAK4100624.1"/>
    <property type="molecule type" value="Genomic_DNA"/>
</dbReference>
<dbReference type="Pfam" id="PF01302">
    <property type="entry name" value="CAP_GLY"/>
    <property type="match status" value="1"/>
</dbReference>
<dbReference type="GO" id="GO:0006635">
    <property type="term" value="P:fatty acid beta-oxidation"/>
    <property type="evidence" value="ECO:0007669"/>
    <property type="project" value="TreeGrafter"/>
</dbReference>
<reference evidence="2" key="1">
    <citation type="journal article" date="2023" name="Mol. Phylogenet. Evol.">
        <title>Genome-scale phylogeny and comparative genomics of the fungal order Sordariales.</title>
        <authorList>
            <person name="Hensen N."/>
            <person name="Bonometti L."/>
            <person name="Westerberg I."/>
            <person name="Brannstrom I.O."/>
            <person name="Guillou S."/>
            <person name="Cros-Aarteil S."/>
            <person name="Calhoun S."/>
            <person name="Haridas S."/>
            <person name="Kuo A."/>
            <person name="Mondo S."/>
            <person name="Pangilinan J."/>
            <person name="Riley R."/>
            <person name="LaButti K."/>
            <person name="Andreopoulos B."/>
            <person name="Lipzen A."/>
            <person name="Chen C."/>
            <person name="Yan M."/>
            <person name="Daum C."/>
            <person name="Ng V."/>
            <person name="Clum A."/>
            <person name="Steindorff A."/>
            <person name="Ohm R.A."/>
            <person name="Martin F."/>
            <person name="Silar P."/>
            <person name="Natvig D.O."/>
            <person name="Lalanne C."/>
            <person name="Gautier V."/>
            <person name="Ament-Velasquez S.L."/>
            <person name="Kruys A."/>
            <person name="Hutchinson M.I."/>
            <person name="Powell A.J."/>
            <person name="Barry K."/>
            <person name="Miller A.N."/>
            <person name="Grigoriev I.V."/>
            <person name="Debuchy R."/>
            <person name="Gladieux P."/>
            <person name="Hiltunen Thoren M."/>
            <person name="Johannesson H."/>
        </authorList>
    </citation>
    <scope>NUCLEOTIDE SEQUENCE</scope>
    <source>
        <strain evidence="2">CBS 757.83</strain>
    </source>
</reference>
<dbReference type="GO" id="GO:0004300">
    <property type="term" value="F:enoyl-CoA hydratase activity"/>
    <property type="evidence" value="ECO:0007669"/>
    <property type="project" value="TreeGrafter"/>
</dbReference>
<dbReference type="CDD" id="cd03448">
    <property type="entry name" value="HDE_HSD"/>
    <property type="match status" value="1"/>
</dbReference>
<evidence type="ECO:0000313" key="2">
    <source>
        <dbReference type="EMBL" id="KAK4100624.1"/>
    </source>
</evidence>
<sequence length="1009" mass="110286">MTMKSASGKDQAGVEHRITGSLFSYPWTSAREPGRMSPRNEMPMAPRRVVAADATSSLPPSNKMSGPGVGFEYPRKEVSWTKRDALLFANSIGATADELHFLYELDPNFSVFPTYPVILAFKGTTQDVIDFYAAQKAVPIPGVPNFDPTRVVDGQRVLQSFKPLPASSAGKKFEIRNKVLGVYDKGRPGTVVETQSDLVDAATGDIYTRMLASSFFVGQGNWGGPKGPATVNYPPPKASDGGGRRPDAVFEHQTTPETALLYRLNGDYNPLHAHPEPGKKMGFGGVIIHGLYTWNWAAHGLLQHLGGSDPANLREYQARFASPVRPGDKLVASVWRTGQMQEGGWEEVRFEVKVDGGKVCLSNGRALMKCVGPAKGKLSHLHLMMPDANVMFPSVGQRRSYDGALCTVRYIGEVSGTAASWLGVEWDDPSRGKHDGQHKGVRYFSCKSRSPTAASFVRPTRPVEEPQTFLAALHLKYAGDPVEDQKPPRQIKFSGKIAEEVGFEKIRRKQARLNELKFVILDGAQVDSATDGSPPSIGQVCPSVRELDLSRNLFERFRPVVKICKELPLLRILRVSGNRFQHVLEDGVLEASADDAFPGVTELALEDTLLSWQEVCHIASKFPSLATLHAGSNQLTALTPTPPASFTATLVSLHLEYNEFASLSSLAPLASISTLRNLLLKGNRISTISAPSSETPPVFGPNLHYVDLSYNAITTWSFIDALPTCFPALTSLRLTHNPLYSDPDIDDTTTTVTTTVIPTQTQGQSGGGGISKTDESYMLTLARLPSLRALNFSAVTPADRADAEMFYLSRIARQLAAVPPEEEEGSGGEAEREVLRRHPRWAELCAAYGEPAVVRRTGEVDAGFLEARLVRVDFWFVESGGGGGGEKEKGRGGRVVQVQVPKSFDIYAVKGMVGRVFGLSPLGVRLVWETGEWDPVGGFDEVDEDGEEEDLEAAWERREGQGGGVPGEIPELERKGARWVKREVELKDGPRQFGYCVDGLEARIRVERR</sequence>
<accession>A0AAN6Q1L9</accession>
<dbReference type="InterPro" id="IPR001611">
    <property type="entry name" value="Leu-rich_rpt"/>
</dbReference>
<dbReference type="Gene3D" id="2.30.30.190">
    <property type="entry name" value="CAP Gly-rich-like domain"/>
    <property type="match status" value="1"/>
</dbReference>
<dbReference type="SUPFAM" id="SSF52058">
    <property type="entry name" value="L domain-like"/>
    <property type="match status" value="1"/>
</dbReference>
<keyword evidence="3" id="KW-1185">Reference proteome</keyword>
<dbReference type="PROSITE" id="PS51450">
    <property type="entry name" value="LRR"/>
    <property type="match status" value="1"/>
</dbReference>
<protein>
    <recommendedName>
        <fullName evidence="1">CAP-Gly domain-containing protein</fullName>
    </recommendedName>
</protein>
<dbReference type="InterPro" id="IPR002539">
    <property type="entry name" value="MaoC-like_dom"/>
</dbReference>
<comment type="caution">
    <text evidence="2">The sequence shown here is derived from an EMBL/GenBank/DDBJ whole genome shotgun (WGS) entry which is preliminary data.</text>
</comment>
<dbReference type="Gene3D" id="3.10.129.10">
    <property type="entry name" value="Hotdog Thioesterase"/>
    <property type="match status" value="2"/>
</dbReference>
<dbReference type="SUPFAM" id="SSF74924">
    <property type="entry name" value="Cap-Gly domain"/>
    <property type="match status" value="1"/>
</dbReference>
<dbReference type="GO" id="GO:0003857">
    <property type="term" value="F:(3S)-3-hydroxyacyl-CoA dehydrogenase (NAD+) activity"/>
    <property type="evidence" value="ECO:0007669"/>
    <property type="project" value="TreeGrafter"/>
</dbReference>
<dbReference type="Gene3D" id="3.80.10.10">
    <property type="entry name" value="Ribonuclease Inhibitor"/>
    <property type="match status" value="2"/>
</dbReference>
<dbReference type="PANTHER" id="PTHR13078">
    <property type="entry name" value="PEROXISOMAL MULTIFUNCTIONAL ENZYME TYPE 2-RELATED"/>
    <property type="match status" value="1"/>
</dbReference>
<gene>
    <name evidence="2" type="ORF">N658DRAFT_559443</name>
</gene>
<feature type="domain" description="CAP-Gly" evidence="1">
    <location>
        <begin position="412"/>
        <end position="458"/>
    </location>
</feature>
<reference evidence="2" key="2">
    <citation type="submission" date="2023-05" db="EMBL/GenBank/DDBJ databases">
        <authorList>
            <consortium name="Lawrence Berkeley National Laboratory"/>
            <person name="Steindorff A."/>
            <person name="Hensen N."/>
            <person name="Bonometti L."/>
            <person name="Westerberg I."/>
            <person name="Brannstrom I.O."/>
            <person name="Guillou S."/>
            <person name="Cros-Aarteil S."/>
            <person name="Calhoun S."/>
            <person name="Haridas S."/>
            <person name="Kuo A."/>
            <person name="Mondo S."/>
            <person name="Pangilinan J."/>
            <person name="Riley R."/>
            <person name="Labutti K."/>
            <person name="Andreopoulos B."/>
            <person name="Lipzen A."/>
            <person name="Chen C."/>
            <person name="Yanf M."/>
            <person name="Daum C."/>
            <person name="Ng V."/>
            <person name="Clum A."/>
            <person name="Ohm R."/>
            <person name="Martin F."/>
            <person name="Silar P."/>
            <person name="Natvig D."/>
            <person name="Lalanne C."/>
            <person name="Gautier V."/>
            <person name="Ament-Velasquez S.L."/>
            <person name="Kruys A."/>
            <person name="Hutchinson M.I."/>
            <person name="Powell A.J."/>
            <person name="Barry K."/>
            <person name="Miller A.N."/>
            <person name="Grigoriev I.V."/>
            <person name="Debuchy R."/>
            <person name="Gladieux P."/>
            <person name="Thoren M.H."/>
            <person name="Johannesson H."/>
        </authorList>
    </citation>
    <scope>NUCLEOTIDE SEQUENCE</scope>
    <source>
        <strain evidence="2">CBS 757.83</strain>
    </source>
</reference>
<organism evidence="2 3">
    <name type="scientific">Parathielavia hyrcaniae</name>
    <dbReference type="NCBI Taxonomy" id="113614"/>
    <lineage>
        <taxon>Eukaryota</taxon>
        <taxon>Fungi</taxon>
        <taxon>Dikarya</taxon>
        <taxon>Ascomycota</taxon>
        <taxon>Pezizomycotina</taxon>
        <taxon>Sordariomycetes</taxon>
        <taxon>Sordariomycetidae</taxon>
        <taxon>Sordariales</taxon>
        <taxon>Chaetomiaceae</taxon>
        <taxon>Parathielavia</taxon>
    </lineage>
</organism>
<dbReference type="Proteomes" id="UP001305647">
    <property type="component" value="Unassembled WGS sequence"/>
</dbReference>
<dbReference type="PROSITE" id="PS50245">
    <property type="entry name" value="CAP_GLY_2"/>
    <property type="match status" value="1"/>
</dbReference>
<evidence type="ECO:0000313" key="3">
    <source>
        <dbReference type="Proteomes" id="UP001305647"/>
    </source>
</evidence>
<dbReference type="Pfam" id="PF01575">
    <property type="entry name" value="MaoC_dehydratas"/>
    <property type="match status" value="1"/>
</dbReference>
<dbReference type="SMART" id="SM01052">
    <property type="entry name" value="CAP_GLY"/>
    <property type="match status" value="1"/>
</dbReference>
<dbReference type="SUPFAM" id="SSF54637">
    <property type="entry name" value="Thioesterase/thiol ester dehydrase-isomerase"/>
    <property type="match status" value="2"/>
</dbReference>
<dbReference type="InterPro" id="IPR000938">
    <property type="entry name" value="CAP-Gly_domain"/>
</dbReference>
<dbReference type="GO" id="GO:0005777">
    <property type="term" value="C:peroxisome"/>
    <property type="evidence" value="ECO:0007669"/>
    <property type="project" value="TreeGrafter"/>
</dbReference>
<dbReference type="InterPro" id="IPR054357">
    <property type="entry name" value="MFE-2_N"/>
</dbReference>
<dbReference type="InterPro" id="IPR036859">
    <property type="entry name" value="CAP-Gly_dom_sf"/>
</dbReference>
<name>A0AAN6Q1L9_9PEZI</name>
<dbReference type="Pfam" id="PF22622">
    <property type="entry name" value="MFE-2_hydrat-2_N"/>
    <property type="match status" value="1"/>
</dbReference>
<dbReference type="PANTHER" id="PTHR13078:SF57">
    <property type="entry name" value="DEHYDRATASE, PUTATIVE (AFU_ORTHOLOGUE AFUA_5G00640)-RELATED"/>
    <property type="match status" value="1"/>
</dbReference>
<proteinExistence type="predicted"/>
<dbReference type="InterPro" id="IPR029069">
    <property type="entry name" value="HotDog_dom_sf"/>
</dbReference>
<dbReference type="GO" id="GO:0044594">
    <property type="term" value="F:17-beta-hydroxysteroid dehydrogenase (NAD+) activity"/>
    <property type="evidence" value="ECO:0007669"/>
    <property type="project" value="TreeGrafter"/>
</dbReference>